<evidence type="ECO:0000313" key="3">
    <source>
        <dbReference type="EMBL" id="VDM40297.1"/>
    </source>
</evidence>
<dbReference type="GO" id="GO:0051010">
    <property type="term" value="F:microtubule plus-end binding"/>
    <property type="evidence" value="ECO:0007669"/>
    <property type="project" value="TreeGrafter"/>
</dbReference>
<dbReference type="PROSITE" id="PS50245">
    <property type="entry name" value="CAP_GLY_2"/>
    <property type="match status" value="2"/>
</dbReference>
<dbReference type="WBParaSite" id="TCNE_0000897601-mRNA-1">
    <property type="protein sequence ID" value="TCNE_0000897601-mRNA-1"/>
    <property type="gene ID" value="TCNE_0000897601"/>
</dbReference>
<evidence type="ECO:0000256" key="1">
    <source>
        <dbReference type="SAM" id="Coils"/>
    </source>
</evidence>
<evidence type="ECO:0000313" key="4">
    <source>
        <dbReference type="Proteomes" id="UP000050794"/>
    </source>
</evidence>
<keyword evidence="1" id="KW-0175">Coiled coil</keyword>
<dbReference type="SUPFAM" id="SSF57997">
    <property type="entry name" value="Tropomyosin"/>
    <property type="match status" value="1"/>
</dbReference>
<protein>
    <submittedName>
        <fullName evidence="5">CAP-Gly domain-containing linker protein 1</fullName>
    </submittedName>
</protein>
<keyword evidence="4" id="KW-1185">Reference proteome</keyword>
<sequence>RESIISAVSRVGDWEIGDRCQIGTRVGNIVFIGPTRFAPGEWIGVVLDEPLGKNDGSVEGQRYFQTTWKTIEDSEEKFYVRLDMKIELVDVLLEADYDAGQRCFIDDVRPLSVKIISGNGLQCEPNHGLFCKASKLERVVTSPMSNAAASDALSPNPFAAQFGFDVGDRVVVPGGKLGTLRFLGNTEFKEGVWAGIELDQPLGKNDGSVQGKRYFTCKAPYGLFAMASKVVRSSLQTPSKIKIRHTRWSALQRKSGSQESLTSVGASSVASSRISRFNSTRPIQRPIVLSSSQGQNELINTLQESLKERDKHLEQMIKERDIERNEMARLTSRCEEAESRLAQMQTLSASSTNTSIAALTAEITDLKKKIREEEEVKTELKIKLSEVEEVEFLTYPSCGKVIKQLSDLTFRYDEETILNAELKEKLDEVEKKSGGSGGTPEVERLAEQLAAVQKSSEEAQSKFAEEKRSLQGQCDVKNALIGRISDLTTRLKSLQSEFDGMVAQLSKAGQEESRLTELINKSKEDSKNSETIIESSRKKIEDLLAKVESANTSLEESLAEIRESRDGLEAKVKEISVHNEQLLSEMEENKRSLKNSMLEVDRKEQEVQSLSAKINELMQQTSRLEDENVKMRDAKSNLETSKSELEEKLNGITLQNEKLRAQVEEGTRSLENNMTNVTRKEEELQSLSAKFDELTQQMSRLENENAELRGARTMLETSKRDLEEKMKEMTEKGAGILAQLEESQKAMESNVKVERERSEELRLSNDRLQKLREQLSSAEAERKALEEKISALGTGKAAVEVELTNALSKVTLLESTVSKLTASDAKWSEENETSRRIIVEKDEQLAQLQSHIAELTDKNVALDNETKALKESRSGSAQLLDETRAQVKELSEKIKILEEEKSTLIVKAKSNEDELKSATATISQLSENMNRVQAKNGELEASLLAMETAKKEVEAKLSETIALHVDLYAKISDCEVERDTLAEAKKQRELDLKNAEAKNAQLSEQIQKLEESLCESSSADEMLKKEVEMLREEYSRITETNAARIEVLSTAKETVLKELSAAKNEANAMRSTYSVLESSLQTCRGFIEFDEDTFSAKADLEKTNDELGNVRKEASAALSRVSQLEEEKKKLSSELEECQNKAKEQEISLKDAHQEEITRIEQKQAEMKETICVLEADKQKALADKEGLQKEVTLFCRSTLLLVSAF</sequence>
<feature type="coiled-coil region" evidence="1">
    <location>
        <begin position="1045"/>
        <end position="1072"/>
    </location>
</feature>
<feature type="coiled-coil region" evidence="1">
    <location>
        <begin position="838"/>
        <end position="1012"/>
    </location>
</feature>
<feature type="coiled-coil region" evidence="1">
    <location>
        <begin position="299"/>
        <end position="497"/>
    </location>
</feature>
<dbReference type="SMART" id="SM01052">
    <property type="entry name" value="CAP_GLY"/>
    <property type="match status" value="2"/>
</dbReference>
<dbReference type="Gene3D" id="1.10.287.1490">
    <property type="match status" value="1"/>
</dbReference>
<dbReference type="SUPFAM" id="SSF74924">
    <property type="entry name" value="Cap-Gly domain"/>
    <property type="match status" value="2"/>
</dbReference>
<dbReference type="PANTHER" id="PTHR18916:SF82">
    <property type="entry name" value="CAP-GLY DOMAIN-CONTAINING PROTEIN"/>
    <property type="match status" value="1"/>
</dbReference>
<dbReference type="Proteomes" id="UP000050794">
    <property type="component" value="Unassembled WGS sequence"/>
</dbReference>
<feature type="domain" description="CAP-Gly" evidence="2">
    <location>
        <begin position="33"/>
        <end position="81"/>
    </location>
</feature>
<dbReference type="GO" id="GO:0005634">
    <property type="term" value="C:nucleus"/>
    <property type="evidence" value="ECO:0007669"/>
    <property type="project" value="TreeGrafter"/>
</dbReference>
<dbReference type="AlphaFoldDB" id="A0A183UKF6"/>
<feature type="domain" description="CAP-Gly" evidence="2">
    <location>
        <begin position="184"/>
        <end position="226"/>
    </location>
</feature>
<dbReference type="Pfam" id="PF01302">
    <property type="entry name" value="CAP_GLY"/>
    <property type="match status" value="2"/>
</dbReference>
<dbReference type="Gene3D" id="2.30.30.190">
    <property type="entry name" value="CAP Gly-rich-like domain"/>
    <property type="match status" value="2"/>
</dbReference>
<evidence type="ECO:0000259" key="2">
    <source>
        <dbReference type="PROSITE" id="PS50245"/>
    </source>
</evidence>
<name>A0A183UKF6_TOXCA</name>
<reference evidence="5" key="1">
    <citation type="submission" date="2016-06" db="UniProtKB">
        <authorList>
            <consortium name="WormBaseParasite"/>
        </authorList>
    </citation>
    <scope>IDENTIFICATION</scope>
</reference>
<evidence type="ECO:0000313" key="5">
    <source>
        <dbReference type="WBParaSite" id="TCNE_0000897601-mRNA-1"/>
    </source>
</evidence>
<dbReference type="EMBL" id="UYWY01020043">
    <property type="protein sequence ID" value="VDM40297.1"/>
    <property type="molecule type" value="Genomic_DNA"/>
</dbReference>
<feature type="coiled-coil region" evidence="1">
    <location>
        <begin position="533"/>
        <end position="788"/>
    </location>
</feature>
<accession>A0A183UKF6</accession>
<reference evidence="3 4" key="2">
    <citation type="submission" date="2018-11" db="EMBL/GenBank/DDBJ databases">
        <authorList>
            <consortium name="Pathogen Informatics"/>
        </authorList>
    </citation>
    <scope>NUCLEOTIDE SEQUENCE [LARGE SCALE GENOMIC DNA]</scope>
</reference>
<dbReference type="PANTHER" id="PTHR18916">
    <property type="entry name" value="DYNACTIN 1-RELATED MICROTUBULE-BINDING"/>
    <property type="match status" value="1"/>
</dbReference>
<organism evidence="4 5">
    <name type="scientific">Toxocara canis</name>
    <name type="common">Canine roundworm</name>
    <dbReference type="NCBI Taxonomy" id="6265"/>
    <lineage>
        <taxon>Eukaryota</taxon>
        <taxon>Metazoa</taxon>
        <taxon>Ecdysozoa</taxon>
        <taxon>Nematoda</taxon>
        <taxon>Chromadorea</taxon>
        <taxon>Rhabditida</taxon>
        <taxon>Spirurina</taxon>
        <taxon>Ascaridomorpha</taxon>
        <taxon>Ascaridoidea</taxon>
        <taxon>Toxocaridae</taxon>
        <taxon>Toxocara</taxon>
    </lineage>
</organism>
<dbReference type="GO" id="GO:0035371">
    <property type="term" value="C:microtubule plus-end"/>
    <property type="evidence" value="ECO:0007669"/>
    <property type="project" value="TreeGrafter"/>
</dbReference>
<gene>
    <name evidence="3" type="ORF">TCNE_LOCUS8976</name>
</gene>
<dbReference type="GO" id="GO:0005938">
    <property type="term" value="C:cell cortex"/>
    <property type="evidence" value="ECO:0007669"/>
    <property type="project" value="TreeGrafter"/>
</dbReference>
<feature type="coiled-coil region" evidence="1">
    <location>
        <begin position="1097"/>
        <end position="1170"/>
    </location>
</feature>
<proteinExistence type="predicted"/>
<dbReference type="InterPro" id="IPR000938">
    <property type="entry name" value="CAP-Gly_domain"/>
</dbReference>
<dbReference type="InterPro" id="IPR036859">
    <property type="entry name" value="CAP-Gly_dom_sf"/>
</dbReference>
<dbReference type="GO" id="GO:0031122">
    <property type="term" value="P:cytoplasmic microtubule organization"/>
    <property type="evidence" value="ECO:0007669"/>
    <property type="project" value="TreeGrafter"/>
</dbReference>
<dbReference type="PROSITE" id="PS00845">
    <property type="entry name" value="CAP_GLY_1"/>
    <property type="match status" value="2"/>
</dbReference>